<keyword evidence="2" id="KW-0677">Repeat</keyword>
<feature type="region of interest" description="Disordered" evidence="5">
    <location>
        <begin position="413"/>
        <end position="432"/>
    </location>
</feature>
<evidence type="ECO:0000256" key="5">
    <source>
        <dbReference type="SAM" id="MobiDB-lite"/>
    </source>
</evidence>
<dbReference type="InterPro" id="IPR011990">
    <property type="entry name" value="TPR-like_helical_dom_sf"/>
</dbReference>
<dbReference type="Pfam" id="PF13041">
    <property type="entry name" value="PPR_2"/>
    <property type="match status" value="1"/>
</dbReference>
<protein>
    <recommendedName>
        <fullName evidence="8">Pentacotripeptide-repeat region of PRORP domain-containing protein</fullName>
    </recommendedName>
</protein>
<evidence type="ECO:0000256" key="2">
    <source>
        <dbReference type="ARBA" id="ARBA00022737"/>
    </source>
</evidence>
<evidence type="ECO:0008006" key="8">
    <source>
        <dbReference type="Google" id="ProtNLM"/>
    </source>
</evidence>
<gene>
    <name evidence="6" type="primary">ABSGL_11060.1 scaffold 12129</name>
</gene>
<feature type="region of interest" description="Disordered" evidence="5">
    <location>
        <begin position="99"/>
        <end position="136"/>
    </location>
</feature>
<evidence type="ECO:0000313" key="7">
    <source>
        <dbReference type="Proteomes" id="UP000078561"/>
    </source>
</evidence>
<name>A0A163K3V4_ABSGL</name>
<proteinExistence type="inferred from homology"/>
<dbReference type="PANTHER" id="PTHR47447:SF24">
    <property type="entry name" value="PENTATRICOPEPTIDE REPEAT-CONTAINING PROTEIN"/>
    <property type="match status" value="1"/>
</dbReference>
<dbReference type="OMA" id="CKEMSQF"/>
<feature type="region of interest" description="Disordered" evidence="5">
    <location>
        <begin position="232"/>
        <end position="254"/>
    </location>
</feature>
<comment type="function">
    <text evidence="3">Regulates mitochondrial small subunit maturation by controlling 15S rRNA 5'-end processing. Localizes to the 5' precursor of the 15S rRNA in a position that is subsequently occupied by mS47 in the mature yeast mtSSU. Uses structure and sequence-specific RNA recognition, binding to a single-stranded region of the precursor and specifically recognizing bases -6 to -1. The exchange of Ccm1 for mS47 is coupled to the irreversible removal of precursor rRNA that is accompanied by conformational changes of the mitoribosomal proteins uS5m and mS26. These conformational changes signal completion of 5'-end rRNA processing through protection of the mature 5'-end of the 15S rRNA and stabilization of mS47. The removal of the 5' precursor together with the dissociation of Ccm1 may be catalyzed by the 5'-3' exoribonuclease Pet127. Involved in the specific removal of group I introns in mitochondrial encoded transcripts.</text>
</comment>
<organism evidence="6">
    <name type="scientific">Absidia glauca</name>
    <name type="common">Pin mould</name>
    <dbReference type="NCBI Taxonomy" id="4829"/>
    <lineage>
        <taxon>Eukaryota</taxon>
        <taxon>Fungi</taxon>
        <taxon>Fungi incertae sedis</taxon>
        <taxon>Mucoromycota</taxon>
        <taxon>Mucoromycotina</taxon>
        <taxon>Mucoromycetes</taxon>
        <taxon>Mucorales</taxon>
        <taxon>Cunninghamellaceae</taxon>
        <taxon>Absidia</taxon>
    </lineage>
</organism>
<dbReference type="STRING" id="4829.A0A163K3V4"/>
<dbReference type="InParanoid" id="A0A163K3V4"/>
<evidence type="ECO:0000256" key="1">
    <source>
        <dbReference type="ARBA" id="ARBA00006192"/>
    </source>
</evidence>
<accession>A0A163K3V4</accession>
<comment type="subunit">
    <text evidence="4">Binds to mitochondrial small subunit 15S rRNA.</text>
</comment>
<evidence type="ECO:0000256" key="3">
    <source>
        <dbReference type="ARBA" id="ARBA00044493"/>
    </source>
</evidence>
<dbReference type="OrthoDB" id="2284016at2759"/>
<dbReference type="Gene3D" id="1.25.40.10">
    <property type="entry name" value="Tetratricopeptide repeat domain"/>
    <property type="match status" value="1"/>
</dbReference>
<dbReference type="AlphaFoldDB" id="A0A163K3V4"/>
<evidence type="ECO:0000256" key="4">
    <source>
        <dbReference type="ARBA" id="ARBA00044511"/>
    </source>
</evidence>
<dbReference type="Proteomes" id="UP000078561">
    <property type="component" value="Unassembled WGS sequence"/>
</dbReference>
<dbReference type="EMBL" id="LT554433">
    <property type="protein sequence ID" value="SAM05191.1"/>
    <property type="molecule type" value="Genomic_DNA"/>
</dbReference>
<keyword evidence="7" id="KW-1185">Reference proteome</keyword>
<sequence>MSSNGSVDRLLKRLLLPLSLQKSRSLSTLCHSCSRSQQLKQQHRINYHGRHDPAAVSSTPTAFRSVYSVSHPVASFGHRISLIFSRAYSSSLPDLPGTFPSTSTTDDIAHDSKPTTTSAPDINESPKRQHSNQRDASTSIAMIHYAKQGDPDQCLRQYLHLLQSQGTLPSHDALHQLARVLYIKRHVTGFSILHDTLLAYYTLNPLSGRQARNLTYIYTMFINLIIRQRQSKPTPARSSPEEPQQQQTDRSSISQKTATVIQLCQEMRQLSLPGSPVLYNSLLKYCVTKNDAESAWSLHNELVLRCTPTKHTYSILLGLARQQKDNERVLQILDSMAQVGVVPDRVMVSTVILILCDQRQYSAAMNLLDQLACHAPQIMGPQYRSVLMETMRRHSRDQYTAQASKQLRQYKRKHKRQYKRQQIGQLRQHQSS</sequence>
<dbReference type="PANTHER" id="PTHR47447">
    <property type="entry name" value="OS03G0856100 PROTEIN"/>
    <property type="match status" value="1"/>
</dbReference>
<evidence type="ECO:0000313" key="6">
    <source>
        <dbReference type="EMBL" id="SAM05191.1"/>
    </source>
</evidence>
<comment type="similarity">
    <text evidence="1">Belongs to the CCM1 family.</text>
</comment>
<feature type="compositionally biased region" description="Polar residues" evidence="5">
    <location>
        <begin position="423"/>
        <end position="432"/>
    </location>
</feature>
<dbReference type="InterPro" id="IPR002885">
    <property type="entry name" value="PPR_rpt"/>
</dbReference>
<reference evidence="6" key="1">
    <citation type="submission" date="2016-04" db="EMBL/GenBank/DDBJ databases">
        <authorList>
            <person name="Evans L.H."/>
            <person name="Alamgir A."/>
            <person name="Owens N."/>
            <person name="Weber N.D."/>
            <person name="Virtaneva K."/>
            <person name="Barbian K."/>
            <person name="Babar A."/>
            <person name="Rosenke K."/>
        </authorList>
    </citation>
    <scope>NUCLEOTIDE SEQUENCE [LARGE SCALE GENOMIC DNA]</scope>
    <source>
        <strain evidence="6">CBS 101.48</strain>
    </source>
</reference>